<organism evidence="1 2">
    <name type="scientific">Bifidobacterium bifidum</name>
    <dbReference type="NCBI Taxonomy" id="1681"/>
    <lineage>
        <taxon>Bacteria</taxon>
        <taxon>Bacillati</taxon>
        <taxon>Actinomycetota</taxon>
        <taxon>Actinomycetes</taxon>
        <taxon>Bifidobacteriales</taxon>
        <taxon>Bifidobacteriaceae</taxon>
        <taxon>Bifidobacterium</taxon>
    </lineage>
</organism>
<evidence type="ECO:0000313" key="2">
    <source>
        <dbReference type="Proteomes" id="UP000070092"/>
    </source>
</evidence>
<dbReference type="Proteomes" id="UP000070092">
    <property type="component" value="Unassembled WGS sequence"/>
</dbReference>
<sequence length="132" mass="14598">MPRRKSYTTAEGFQSLDQHLIAQQMIPLRVEEKQGDWDAETKTNAQKTNADGVPQWLIQTLFQPIDGDTEHAPEVVPVTVTAKVKPVIRVGVPVEFVGFGAWVYVSHDKTTKQVTSVGRSFMAAGFKQNGGE</sequence>
<accession>A0A0H2PPZ8</accession>
<dbReference type="AlphaFoldDB" id="A0A0H2PPZ8"/>
<dbReference type="PATRIC" id="fig|1681.42.peg.756"/>
<proteinExistence type="predicted"/>
<dbReference type="RefSeq" id="WP_003818267.1">
    <property type="nucleotide sequence ID" value="NZ_AP024712.1"/>
</dbReference>
<comment type="caution">
    <text evidence="1">The sequence shown here is derived from an EMBL/GenBank/DDBJ whole genome shotgun (WGS) entry which is preliminary data.</text>
</comment>
<reference evidence="1 2" key="1">
    <citation type="submission" date="2016-01" db="EMBL/GenBank/DDBJ databases">
        <authorList>
            <person name="Oliw E.H."/>
        </authorList>
    </citation>
    <scope>NUCLEOTIDE SEQUENCE [LARGE SCALE GENOMIC DNA]</scope>
    <source>
        <strain evidence="1 2">MJR8628B</strain>
    </source>
</reference>
<protein>
    <submittedName>
        <fullName evidence="1">Uncharacterized protein</fullName>
    </submittedName>
</protein>
<dbReference type="EMBL" id="LRPO01000020">
    <property type="protein sequence ID" value="KWZ82114.1"/>
    <property type="molecule type" value="Genomic_DNA"/>
</dbReference>
<evidence type="ECO:0000313" key="1">
    <source>
        <dbReference type="EMBL" id="KWZ82114.1"/>
    </source>
</evidence>
<name>A0A0H2PPZ8_BIFBI</name>
<gene>
    <name evidence="1" type="ORF">HMPREF3196_00697</name>
</gene>